<protein>
    <submittedName>
        <fullName evidence="1">GTP cyclohydrolase I FolE</fullName>
    </submittedName>
</protein>
<dbReference type="EMBL" id="VJZE01000635">
    <property type="protein sequence ID" value="MPY46343.1"/>
    <property type="molecule type" value="Genomic_DNA"/>
</dbReference>
<organism evidence="1 2">
    <name type="scientific">Streptomyces phyllanthi</name>
    <dbReference type="NCBI Taxonomy" id="1803180"/>
    <lineage>
        <taxon>Bacteria</taxon>
        <taxon>Bacillati</taxon>
        <taxon>Actinomycetota</taxon>
        <taxon>Actinomycetes</taxon>
        <taxon>Kitasatosporales</taxon>
        <taxon>Streptomycetaceae</taxon>
        <taxon>Streptomyces</taxon>
    </lineage>
</organism>
<keyword evidence="1" id="KW-0378">Hydrolase</keyword>
<evidence type="ECO:0000313" key="2">
    <source>
        <dbReference type="Proteomes" id="UP000326979"/>
    </source>
</evidence>
<accession>A0A5N8WFT1</accession>
<dbReference type="Proteomes" id="UP000326979">
    <property type="component" value="Unassembled WGS sequence"/>
</dbReference>
<reference evidence="1 2" key="1">
    <citation type="submission" date="2019-07" db="EMBL/GenBank/DDBJ databases">
        <title>New species of Amycolatopsis and Streptomyces.</title>
        <authorList>
            <person name="Duangmal K."/>
            <person name="Teo W.F.A."/>
            <person name="Lipun K."/>
        </authorList>
    </citation>
    <scope>NUCLEOTIDE SEQUENCE [LARGE SCALE GENOMIC DNA]</scope>
    <source>
        <strain evidence="1 2">TISTR 2346</strain>
    </source>
</reference>
<keyword evidence="2" id="KW-1185">Reference proteome</keyword>
<feature type="non-terminal residue" evidence="1">
    <location>
        <position position="40"/>
    </location>
</feature>
<dbReference type="GO" id="GO:0016787">
    <property type="term" value="F:hydrolase activity"/>
    <property type="evidence" value="ECO:0007669"/>
    <property type="project" value="UniProtKB-KW"/>
</dbReference>
<gene>
    <name evidence="1" type="ORF">FNH04_42515</name>
</gene>
<comment type="caution">
    <text evidence="1">The sequence shown here is derived from an EMBL/GenBank/DDBJ whole genome shotgun (WGS) entry which is preliminary data.</text>
</comment>
<sequence>MTDPVMLDGEGTIGEFDEKRAENAVRELLIAVGEDPDREG</sequence>
<dbReference type="AlphaFoldDB" id="A0A5N8WFT1"/>
<name>A0A5N8WFT1_9ACTN</name>
<evidence type="ECO:0000313" key="1">
    <source>
        <dbReference type="EMBL" id="MPY46343.1"/>
    </source>
</evidence>
<proteinExistence type="predicted"/>
<dbReference type="Gene3D" id="1.10.286.10">
    <property type="match status" value="1"/>
</dbReference>
<dbReference type="InterPro" id="IPR043134">
    <property type="entry name" value="GTP-CH-I_N"/>
</dbReference>